<feature type="signal peptide" evidence="12">
    <location>
        <begin position="1"/>
        <end position="24"/>
    </location>
</feature>
<dbReference type="CDD" id="cd07185">
    <property type="entry name" value="OmpA_C-like"/>
    <property type="match status" value="1"/>
</dbReference>
<dbReference type="GO" id="GO:0005509">
    <property type="term" value="F:calcium ion binding"/>
    <property type="evidence" value="ECO:0007669"/>
    <property type="project" value="InterPro"/>
</dbReference>
<dbReference type="InterPro" id="IPR028974">
    <property type="entry name" value="TSP_type-3_rpt"/>
</dbReference>
<protein>
    <submittedName>
        <fullName evidence="14">Thrombospondin type 3 repeat-containing protein</fullName>
    </submittedName>
</protein>
<dbReference type="GO" id="GO:0015288">
    <property type="term" value="F:porin activity"/>
    <property type="evidence" value="ECO:0007669"/>
    <property type="project" value="UniProtKB-KW"/>
</dbReference>
<reference evidence="14 15" key="1">
    <citation type="submission" date="2019-03" db="EMBL/GenBank/DDBJ databases">
        <title>Genomic Encyclopedia of Type Strains, Phase IV (KMG-IV): sequencing the most valuable type-strain genomes for metagenomic binning, comparative biology and taxonomic classification.</title>
        <authorList>
            <person name="Goeker M."/>
        </authorList>
    </citation>
    <scope>NUCLEOTIDE SEQUENCE [LARGE SCALE GENOMIC DNA]</scope>
    <source>
        <strain evidence="14 15">DSM 26377</strain>
    </source>
</reference>
<evidence type="ECO:0000313" key="15">
    <source>
        <dbReference type="Proteomes" id="UP000295341"/>
    </source>
</evidence>
<dbReference type="GO" id="GO:0006811">
    <property type="term" value="P:monoatomic ion transport"/>
    <property type="evidence" value="ECO:0007669"/>
    <property type="project" value="UniProtKB-KW"/>
</dbReference>
<accession>A0A4R7P4W6</accession>
<keyword evidence="15" id="KW-1185">Reference proteome</keyword>
<dbReference type="InterPro" id="IPR050330">
    <property type="entry name" value="Bact_OuterMem_StrucFunc"/>
</dbReference>
<dbReference type="InterPro" id="IPR006664">
    <property type="entry name" value="OMP_bac"/>
</dbReference>
<dbReference type="SUPFAM" id="SSF103647">
    <property type="entry name" value="TSP type-3 repeat"/>
    <property type="match status" value="1"/>
</dbReference>
<organism evidence="14 15">
    <name type="scientific">Panacagrimonas perspica</name>
    <dbReference type="NCBI Taxonomy" id="381431"/>
    <lineage>
        <taxon>Bacteria</taxon>
        <taxon>Pseudomonadati</taxon>
        <taxon>Pseudomonadota</taxon>
        <taxon>Gammaproteobacteria</taxon>
        <taxon>Nevskiales</taxon>
        <taxon>Nevskiaceae</taxon>
        <taxon>Panacagrimonas</taxon>
    </lineage>
</organism>
<evidence type="ECO:0000256" key="10">
    <source>
        <dbReference type="PROSITE-ProRule" id="PRU00473"/>
    </source>
</evidence>
<dbReference type="InterPro" id="IPR003367">
    <property type="entry name" value="Thrombospondin_3-like_rpt"/>
</dbReference>
<dbReference type="AlphaFoldDB" id="A0A4R7P4W6"/>
<feature type="domain" description="OmpA-like" evidence="13">
    <location>
        <begin position="277"/>
        <end position="394"/>
    </location>
</feature>
<dbReference type="EMBL" id="SOBT01000009">
    <property type="protein sequence ID" value="TDU28825.1"/>
    <property type="molecule type" value="Genomic_DNA"/>
</dbReference>
<dbReference type="PROSITE" id="PS51123">
    <property type="entry name" value="OMPA_2"/>
    <property type="match status" value="1"/>
</dbReference>
<dbReference type="PANTHER" id="PTHR30329:SF21">
    <property type="entry name" value="LIPOPROTEIN YIAD-RELATED"/>
    <property type="match status" value="1"/>
</dbReference>
<evidence type="ECO:0000313" key="14">
    <source>
        <dbReference type="EMBL" id="TDU28825.1"/>
    </source>
</evidence>
<dbReference type="SUPFAM" id="SSF103088">
    <property type="entry name" value="OmpA-like"/>
    <property type="match status" value="1"/>
</dbReference>
<dbReference type="PRINTS" id="PR01021">
    <property type="entry name" value="OMPADOMAIN"/>
</dbReference>
<evidence type="ECO:0000259" key="13">
    <source>
        <dbReference type="PROSITE" id="PS51123"/>
    </source>
</evidence>
<evidence type="ECO:0000256" key="12">
    <source>
        <dbReference type="SAM" id="SignalP"/>
    </source>
</evidence>
<keyword evidence="7" id="KW-0626">Porin</keyword>
<gene>
    <name evidence="14" type="ORF">DFR24_3205</name>
</gene>
<dbReference type="InterPro" id="IPR036737">
    <property type="entry name" value="OmpA-like_sf"/>
</dbReference>
<dbReference type="Pfam" id="PF00691">
    <property type="entry name" value="OmpA"/>
    <property type="match status" value="1"/>
</dbReference>
<keyword evidence="3" id="KW-1134">Transmembrane beta strand</keyword>
<dbReference type="InterPro" id="IPR027385">
    <property type="entry name" value="Beta-barrel_OMP"/>
</dbReference>
<dbReference type="GO" id="GO:0046930">
    <property type="term" value="C:pore complex"/>
    <property type="evidence" value="ECO:0007669"/>
    <property type="project" value="UniProtKB-KW"/>
</dbReference>
<keyword evidence="2" id="KW-0813">Transport</keyword>
<evidence type="ECO:0000256" key="2">
    <source>
        <dbReference type="ARBA" id="ARBA00022448"/>
    </source>
</evidence>
<evidence type="ECO:0000256" key="11">
    <source>
        <dbReference type="SAM" id="MobiDB-lite"/>
    </source>
</evidence>
<dbReference type="SUPFAM" id="SSF56925">
    <property type="entry name" value="OMPA-like"/>
    <property type="match status" value="1"/>
</dbReference>
<keyword evidence="9" id="KW-0998">Cell outer membrane</keyword>
<evidence type="ECO:0000256" key="7">
    <source>
        <dbReference type="ARBA" id="ARBA00023114"/>
    </source>
</evidence>
<evidence type="ECO:0000256" key="9">
    <source>
        <dbReference type="ARBA" id="ARBA00023237"/>
    </source>
</evidence>
<feature type="region of interest" description="Disordered" evidence="11">
    <location>
        <begin position="359"/>
        <end position="395"/>
    </location>
</feature>
<comment type="caution">
    <text evidence="14">The sequence shown here is derived from an EMBL/GenBank/DDBJ whole genome shotgun (WGS) entry which is preliminary data.</text>
</comment>
<dbReference type="GO" id="GO:0009279">
    <property type="term" value="C:cell outer membrane"/>
    <property type="evidence" value="ECO:0007669"/>
    <property type="project" value="UniProtKB-SubCell"/>
</dbReference>
<keyword evidence="8 10" id="KW-0472">Membrane</keyword>
<dbReference type="Pfam" id="PF13505">
    <property type="entry name" value="OMP_b-brl"/>
    <property type="match status" value="1"/>
</dbReference>
<dbReference type="InterPro" id="IPR011250">
    <property type="entry name" value="OMP/PagP_B-barrel"/>
</dbReference>
<evidence type="ECO:0000256" key="1">
    <source>
        <dbReference type="ARBA" id="ARBA00004571"/>
    </source>
</evidence>
<comment type="subcellular location">
    <subcellularLocation>
        <location evidence="1">Cell outer membrane</location>
        <topology evidence="1">Multi-pass membrane protein</topology>
    </subcellularLocation>
</comment>
<evidence type="ECO:0000256" key="6">
    <source>
        <dbReference type="ARBA" id="ARBA00023065"/>
    </source>
</evidence>
<keyword evidence="5 12" id="KW-0732">Signal</keyword>
<evidence type="ECO:0000256" key="5">
    <source>
        <dbReference type="ARBA" id="ARBA00022729"/>
    </source>
</evidence>
<dbReference type="InterPro" id="IPR006665">
    <property type="entry name" value="OmpA-like"/>
</dbReference>
<feature type="chain" id="PRO_5020698802" evidence="12">
    <location>
        <begin position="25"/>
        <end position="395"/>
    </location>
</feature>
<evidence type="ECO:0000256" key="4">
    <source>
        <dbReference type="ARBA" id="ARBA00022692"/>
    </source>
</evidence>
<evidence type="ECO:0000256" key="8">
    <source>
        <dbReference type="ARBA" id="ARBA00023136"/>
    </source>
</evidence>
<name>A0A4R7P4W6_9GAMM</name>
<feature type="compositionally biased region" description="Basic and acidic residues" evidence="11">
    <location>
        <begin position="377"/>
        <end position="395"/>
    </location>
</feature>
<dbReference type="Pfam" id="PF02412">
    <property type="entry name" value="TSP_3"/>
    <property type="match status" value="2"/>
</dbReference>
<dbReference type="OrthoDB" id="9782229at2"/>
<dbReference type="GO" id="GO:0007155">
    <property type="term" value="P:cell adhesion"/>
    <property type="evidence" value="ECO:0007669"/>
    <property type="project" value="InterPro"/>
</dbReference>
<keyword evidence="6" id="KW-0406">Ion transport</keyword>
<dbReference type="Proteomes" id="UP000295341">
    <property type="component" value="Unassembled WGS sequence"/>
</dbReference>
<proteinExistence type="predicted"/>
<keyword evidence="4" id="KW-0812">Transmembrane</keyword>
<dbReference type="PRINTS" id="PR01023">
    <property type="entry name" value="NAFLGMOTY"/>
</dbReference>
<evidence type="ECO:0000256" key="3">
    <source>
        <dbReference type="ARBA" id="ARBA00022452"/>
    </source>
</evidence>
<dbReference type="PANTHER" id="PTHR30329">
    <property type="entry name" value="STATOR ELEMENT OF FLAGELLAR MOTOR COMPLEX"/>
    <property type="match status" value="1"/>
</dbReference>
<sequence>MGMRKAALWAAVAMVTSATTLAFAQDAATTEAPPPAPAKSSALEGAYIGGLGFVYLTDSSRDYDSGGGARALFGYPISKSFNVEISGYGQNAESDGGPRDDLDGWGVGVDAMIPFTQGRLRPFGLIGAGYQRDEAGFDKEDNGYVNLGLGALFALGRGFDLRAEARYVPVFTGSGSADESRYDDGQLGLGLQYTFQPPKPDTIVYVAAPAAIAAAPIVDTDGDNVPDSADKCPNTPKGVQVNEFGCPLDTDGDGVADYLDKCPNTPRGMKVDAKGCVGGAQTFLLRDVNFEFDSDKLTANSTGILDNVVGGIKDQKGLQIEVAGHTDSKGSDAYNLALSKRRAASVKAYLISKGVPAGQLDSRGYGEKQPVATNETDEGRAQNRRVELRIQDRPQ</sequence>
<dbReference type="Gene3D" id="2.40.160.20">
    <property type="match status" value="1"/>
</dbReference>
<dbReference type="Gene3D" id="3.30.1330.60">
    <property type="entry name" value="OmpA-like domain"/>
    <property type="match status" value="1"/>
</dbReference>